<dbReference type="Proteomes" id="UP001597438">
    <property type="component" value="Unassembled WGS sequence"/>
</dbReference>
<reference evidence="3" key="1">
    <citation type="journal article" date="2019" name="Int. J. Syst. Evol. Microbiol.">
        <title>The Global Catalogue of Microorganisms (GCM) 10K type strain sequencing project: providing services to taxonomists for standard genome sequencing and annotation.</title>
        <authorList>
            <consortium name="The Broad Institute Genomics Platform"/>
            <consortium name="The Broad Institute Genome Sequencing Center for Infectious Disease"/>
            <person name="Wu L."/>
            <person name="Ma J."/>
        </authorList>
    </citation>
    <scope>NUCLEOTIDE SEQUENCE [LARGE SCALE GENOMIC DNA]</scope>
    <source>
        <strain evidence="3">KCTC 52925</strain>
    </source>
</reference>
<protein>
    <submittedName>
        <fullName evidence="2">Toxin-antitoxin system YwqK family antitoxin</fullName>
    </submittedName>
</protein>
<evidence type="ECO:0000313" key="2">
    <source>
        <dbReference type="EMBL" id="MFD2834434.1"/>
    </source>
</evidence>
<accession>A0ABW5X907</accession>
<dbReference type="PANTHER" id="PTHR33706">
    <property type="entry name" value="MORN VARIANT REPEAT PROTEIN"/>
    <property type="match status" value="1"/>
</dbReference>
<dbReference type="InterPro" id="IPR011652">
    <property type="entry name" value="MORN_2"/>
</dbReference>
<evidence type="ECO:0000256" key="1">
    <source>
        <dbReference type="SAM" id="SignalP"/>
    </source>
</evidence>
<organism evidence="2 3">
    <name type="scientific">Christiangramia antarctica</name>
    <dbReference type="NCBI Taxonomy" id="2058158"/>
    <lineage>
        <taxon>Bacteria</taxon>
        <taxon>Pseudomonadati</taxon>
        <taxon>Bacteroidota</taxon>
        <taxon>Flavobacteriia</taxon>
        <taxon>Flavobacteriales</taxon>
        <taxon>Flavobacteriaceae</taxon>
        <taxon>Christiangramia</taxon>
    </lineage>
</organism>
<feature type="chain" id="PRO_5046637337" evidence="1">
    <location>
        <begin position="18"/>
        <end position="218"/>
    </location>
</feature>
<dbReference type="SUPFAM" id="SSF82185">
    <property type="entry name" value="Histone H3 K4-specific methyltransferase SET7/9 N-terminal domain"/>
    <property type="match status" value="1"/>
</dbReference>
<feature type="signal peptide" evidence="1">
    <location>
        <begin position="1"/>
        <end position="17"/>
    </location>
</feature>
<keyword evidence="1" id="KW-0732">Signal</keyword>
<dbReference type="Pfam" id="PF07661">
    <property type="entry name" value="MORN_2"/>
    <property type="match status" value="2"/>
</dbReference>
<dbReference type="PANTHER" id="PTHR33706:SF1">
    <property type="entry name" value="TPR REPEAT PROTEIN"/>
    <property type="match status" value="1"/>
</dbReference>
<dbReference type="RefSeq" id="WP_251738940.1">
    <property type="nucleotide sequence ID" value="NZ_JBHUOJ010000032.1"/>
</dbReference>
<name>A0ABW5X907_9FLAO</name>
<dbReference type="Gene3D" id="2.20.110.10">
    <property type="entry name" value="Histone H3 K4-specific methyltransferase SET7/9 N-terminal domain"/>
    <property type="match status" value="2"/>
</dbReference>
<gene>
    <name evidence="2" type="ORF">ACFSYS_14170</name>
</gene>
<keyword evidence="3" id="KW-1185">Reference proteome</keyword>
<sequence length="218" mass="24940">MNKLSFFFFLIPFLSFAQVNQKDAEGNRNGLWKVNFEGTNSPKFEGTFDHGKEVGEFKFYQKGISAHPSAIMNFDKNSDTVAIKYYTQKGKVISEGNAVDKKREGEWKYYHQESDSIMMLENYKADSLHGLQQTFYTNGNLAEKTNYTEGLKEGASFTYFESGEVNKEINFKNGKLDGSAVYYDLQGNILRQGNYSGGKKIGTWKEFENGILKEEIEY</sequence>
<comment type="caution">
    <text evidence="2">The sequence shown here is derived from an EMBL/GenBank/DDBJ whole genome shotgun (WGS) entry which is preliminary data.</text>
</comment>
<dbReference type="EMBL" id="JBHUOJ010000032">
    <property type="protein sequence ID" value="MFD2834434.1"/>
    <property type="molecule type" value="Genomic_DNA"/>
</dbReference>
<evidence type="ECO:0000313" key="3">
    <source>
        <dbReference type="Proteomes" id="UP001597438"/>
    </source>
</evidence>
<proteinExistence type="predicted"/>